<dbReference type="AlphaFoldDB" id="A0A1X9LZR1"/>
<keyword evidence="2" id="KW-1185">Reference proteome</keyword>
<sequence>MAYSQGEAAGTYEPSNLAIRALDAALRIQQPAIENFIARARQRRPDATPAEVIKTLERMYRAALAGSGAAVGGVAALPAVGTGAALVVSGGEVFTTLEMTAVFALSLAEIHGVPIQELERRRTLVMGILLGGGTTETISRVAERTGQHWAKNIVAQIPASKLLQINRILGRNFITKYGTKQGILVLGRVIPFGIGTVIGGGANLAMSEVTIRTSRRAFGTPPAKWDKTM</sequence>
<proteinExistence type="predicted"/>
<dbReference type="RefSeq" id="WP_085021695.1">
    <property type="nucleotide sequence ID" value="NZ_BMHD01000003.1"/>
</dbReference>
<evidence type="ECO:0000313" key="2">
    <source>
        <dbReference type="Proteomes" id="UP000192775"/>
    </source>
</evidence>
<gene>
    <name evidence="1" type="ORF">B5808_19370</name>
</gene>
<evidence type="ECO:0000313" key="1">
    <source>
        <dbReference type="EMBL" id="ARJ07560.1"/>
    </source>
</evidence>
<accession>A0A1X9LZR1</accession>
<dbReference type="EMBL" id="CP020716">
    <property type="protein sequence ID" value="ARJ07560.1"/>
    <property type="molecule type" value="Genomic_DNA"/>
</dbReference>
<dbReference type="KEGG" id="cphy:B5808_19370"/>
<name>A0A1X9LZR1_9MICO</name>
<organism evidence="1 2">
    <name type="scientific">Cnuibacter physcomitrellae</name>
    <dbReference type="NCBI Taxonomy" id="1619308"/>
    <lineage>
        <taxon>Bacteria</taxon>
        <taxon>Bacillati</taxon>
        <taxon>Actinomycetota</taxon>
        <taxon>Actinomycetes</taxon>
        <taxon>Micrococcales</taxon>
        <taxon>Microbacteriaceae</taxon>
        <taxon>Cnuibacter</taxon>
    </lineage>
</organism>
<geneLocation type="plasmid" evidence="1">
    <name>unnamed1</name>
</geneLocation>
<dbReference type="Proteomes" id="UP000192775">
    <property type="component" value="Plasmid unnamed1"/>
</dbReference>
<protein>
    <submittedName>
        <fullName evidence="1">Uncharacterized protein</fullName>
    </submittedName>
</protein>
<keyword evidence="1" id="KW-0614">Plasmid</keyword>
<reference evidence="1 2" key="1">
    <citation type="submission" date="2017-04" db="EMBL/GenBank/DDBJ databases">
        <authorList>
            <person name="Afonso C.L."/>
            <person name="Miller P.J."/>
            <person name="Scott M.A."/>
            <person name="Spackman E."/>
            <person name="Goraichik I."/>
            <person name="Dimitrov K.M."/>
            <person name="Suarez D.L."/>
            <person name="Swayne D.E."/>
        </authorList>
    </citation>
    <scope>NUCLEOTIDE SEQUENCE [LARGE SCALE GENOMIC DNA]</scope>
    <source>
        <strain evidence="2">XA(T)</strain>
        <plasmid evidence="2">Plasmid unnamed1</plasmid>
    </source>
</reference>